<reference evidence="2" key="1">
    <citation type="journal article" date="2020" name="Nat. Commun.">
        <title>Genome sequence of the cluster root forming white lupin.</title>
        <authorList>
            <person name="Hufnagel B."/>
            <person name="Marques A."/>
            <person name="Soriano A."/>
            <person name="Marques L."/>
            <person name="Divol F."/>
            <person name="Doumas P."/>
            <person name="Sallet E."/>
            <person name="Mancinotti D."/>
            <person name="Carrere S."/>
            <person name="Marande W."/>
            <person name="Arribat S."/>
            <person name="Keller J."/>
            <person name="Huneau C."/>
            <person name="Blein T."/>
            <person name="Aime D."/>
            <person name="Laguerre M."/>
            <person name="Taylor J."/>
            <person name="Schubert V."/>
            <person name="Nelson M."/>
            <person name="Geu-Flores F."/>
            <person name="Crespi M."/>
            <person name="Gallardo-Guerrero K."/>
            <person name="Delaux P.-M."/>
            <person name="Salse J."/>
            <person name="Berges H."/>
            <person name="Guyot R."/>
            <person name="Gouzy J."/>
            <person name="Peret B."/>
        </authorList>
    </citation>
    <scope>NUCLEOTIDE SEQUENCE [LARGE SCALE GENOMIC DNA]</scope>
    <source>
        <strain evidence="2">cv. Amiga</strain>
    </source>
</reference>
<dbReference type="EMBL" id="WOCE01000013">
    <property type="protein sequence ID" value="KAE9601424.1"/>
    <property type="molecule type" value="Genomic_DNA"/>
</dbReference>
<comment type="caution">
    <text evidence="1">The sequence shown here is derived from an EMBL/GenBank/DDBJ whole genome shotgun (WGS) entry which is preliminary data.</text>
</comment>
<dbReference type="AlphaFoldDB" id="A0A6A4PJB6"/>
<evidence type="ECO:0000313" key="2">
    <source>
        <dbReference type="Proteomes" id="UP000447434"/>
    </source>
</evidence>
<evidence type="ECO:0000313" key="1">
    <source>
        <dbReference type="EMBL" id="KAE9601424.1"/>
    </source>
</evidence>
<protein>
    <submittedName>
        <fullName evidence="1">Uncharacterized protein</fullName>
    </submittedName>
</protein>
<keyword evidence="2" id="KW-1185">Reference proteome</keyword>
<proteinExistence type="predicted"/>
<organism evidence="1 2">
    <name type="scientific">Lupinus albus</name>
    <name type="common">White lupine</name>
    <name type="synonym">Lupinus termis</name>
    <dbReference type="NCBI Taxonomy" id="3870"/>
    <lineage>
        <taxon>Eukaryota</taxon>
        <taxon>Viridiplantae</taxon>
        <taxon>Streptophyta</taxon>
        <taxon>Embryophyta</taxon>
        <taxon>Tracheophyta</taxon>
        <taxon>Spermatophyta</taxon>
        <taxon>Magnoliopsida</taxon>
        <taxon>eudicotyledons</taxon>
        <taxon>Gunneridae</taxon>
        <taxon>Pentapetalae</taxon>
        <taxon>rosids</taxon>
        <taxon>fabids</taxon>
        <taxon>Fabales</taxon>
        <taxon>Fabaceae</taxon>
        <taxon>Papilionoideae</taxon>
        <taxon>50 kb inversion clade</taxon>
        <taxon>genistoids sensu lato</taxon>
        <taxon>core genistoids</taxon>
        <taxon>Genisteae</taxon>
        <taxon>Lupinus</taxon>
    </lineage>
</organism>
<name>A0A6A4PJB6_LUPAL</name>
<dbReference type="Proteomes" id="UP000447434">
    <property type="component" value="Chromosome 13"/>
</dbReference>
<gene>
    <name evidence="1" type="ORF">Lalb_Chr13g0297691</name>
</gene>
<accession>A0A6A4PJB6</accession>
<sequence>MYYLCCFCFIQFCYRFCNSVTKIGLQSTVEGEYKVISVSASFEQCWHKNIGLFGCQIV</sequence>